<dbReference type="AlphaFoldDB" id="A0A803L3T6"/>
<reference evidence="1" key="2">
    <citation type="submission" date="2021-03" db="UniProtKB">
        <authorList>
            <consortium name="EnsemblPlants"/>
        </authorList>
    </citation>
    <scope>IDENTIFICATION</scope>
</reference>
<protein>
    <submittedName>
        <fullName evidence="1">Uncharacterized protein</fullName>
    </submittedName>
</protein>
<evidence type="ECO:0000313" key="2">
    <source>
        <dbReference type="Proteomes" id="UP000596660"/>
    </source>
</evidence>
<reference evidence="1" key="1">
    <citation type="journal article" date="2017" name="Nature">
        <title>The genome of Chenopodium quinoa.</title>
        <authorList>
            <person name="Jarvis D.E."/>
            <person name="Ho Y.S."/>
            <person name="Lightfoot D.J."/>
            <person name="Schmoeckel S.M."/>
            <person name="Li B."/>
            <person name="Borm T.J.A."/>
            <person name="Ohyanagi H."/>
            <person name="Mineta K."/>
            <person name="Michell C.T."/>
            <person name="Saber N."/>
            <person name="Kharbatia N.M."/>
            <person name="Rupper R.R."/>
            <person name="Sharp A.R."/>
            <person name="Dally N."/>
            <person name="Boughton B.A."/>
            <person name="Woo Y.H."/>
            <person name="Gao G."/>
            <person name="Schijlen E.G.W.M."/>
            <person name="Guo X."/>
            <person name="Momin A.A."/>
            <person name="Negrao S."/>
            <person name="Al-Babili S."/>
            <person name="Gehring C."/>
            <person name="Roessner U."/>
            <person name="Jung C."/>
            <person name="Murphy K."/>
            <person name="Arold S.T."/>
            <person name="Gojobori T."/>
            <person name="van der Linden C.G."/>
            <person name="van Loo E.N."/>
            <person name="Jellen E.N."/>
            <person name="Maughan P.J."/>
            <person name="Tester M."/>
        </authorList>
    </citation>
    <scope>NUCLEOTIDE SEQUENCE [LARGE SCALE GENOMIC DNA]</scope>
    <source>
        <strain evidence="1">cv. PI 614886</strain>
    </source>
</reference>
<dbReference type="EnsemblPlants" id="AUR62006525-RA">
    <property type="protein sequence ID" value="AUR62006525-RA:cds"/>
    <property type="gene ID" value="AUR62006525"/>
</dbReference>
<sequence>MTSIDELRTPDFEALLKSFWGFRSGKQTKGDVKHIYGQEGVLTKVSQ</sequence>
<accession>A0A803L3T6</accession>
<keyword evidence="2" id="KW-1185">Reference proteome</keyword>
<proteinExistence type="predicted"/>
<dbReference type="Proteomes" id="UP000596660">
    <property type="component" value="Unplaced"/>
</dbReference>
<name>A0A803L3T6_CHEQI</name>
<evidence type="ECO:0000313" key="1">
    <source>
        <dbReference type="EnsemblPlants" id="AUR62006525-RA:cds"/>
    </source>
</evidence>
<dbReference type="Gramene" id="AUR62006525-RA">
    <property type="protein sequence ID" value="AUR62006525-RA:cds"/>
    <property type="gene ID" value="AUR62006525"/>
</dbReference>
<organism evidence="1 2">
    <name type="scientific">Chenopodium quinoa</name>
    <name type="common">Quinoa</name>
    <dbReference type="NCBI Taxonomy" id="63459"/>
    <lineage>
        <taxon>Eukaryota</taxon>
        <taxon>Viridiplantae</taxon>
        <taxon>Streptophyta</taxon>
        <taxon>Embryophyta</taxon>
        <taxon>Tracheophyta</taxon>
        <taxon>Spermatophyta</taxon>
        <taxon>Magnoliopsida</taxon>
        <taxon>eudicotyledons</taxon>
        <taxon>Gunneridae</taxon>
        <taxon>Pentapetalae</taxon>
        <taxon>Caryophyllales</taxon>
        <taxon>Chenopodiaceae</taxon>
        <taxon>Chenopodioideae</taxon>
        <taxon>Atripliceae</taxon>
        <taxon>Chenopodium</taxon>
    </lineage>
</organism>